<dbReference type="EMBL" id="LAZR01058063">
    <property type="protein sequence ID" value="KKK70700.1"/>
    <property type="molecule type" value="Genomic_DNA"/>
</dbReference>
<accession>A0A0F8YAH7</accession>
<evidence type="ECO:0000256" key="2">
    <source>
        <dbReference type="ARBA" id="ARBA00022603"/>
    </source>
</evidence>
<dbReference type="GO" id="GO:0032259">
    <property type="term" value="P:methylation"/>
    <property type="evidence" value="ECO:0007669"/>
    <property type="project" value="UniProtKB-KW"/>
</dbReference>
<dbReference type="PROSITE" id="PS00092">
    <property type="entry name" value="N6_MTASE"/>
    <property type="match status" value="1"/>
</dbReference>
<feature type="non-terminal residue" evidence="5">
    <location>
        <position position="1"/>
    </location>
</feature>
<dbReference type="PANTHER" id="PTHR13370:SF3">
    <property type="entry name" value="TRNA (GUANINE(10)-N2)-METHYLTRANSFERASE HOMOLOG"/>
    <property type="match status" value="1"/>
</dbReference>
<evidence type="ECO:0000313" key="5">
    <source>
        <dbReference type="EMBL" id="KKK70700.1"/>
    </source>
</evidence>
<dbReference type="InterPro" id="IPR002941">
    <property type="entry name" value="DNA_methylase_N4/N6"/>
</dbReference>
<dbReference type="InterPro" id="IPR029063">
    <property type="entry name" value="SAM-dependent_MTases_sf"/>
</dbReference>
<dbReference type="AlphaFoldDB" id="A0A0F8YAH7"/>
<dbReference type="InterPro" id="IPR002052">
    <property type="entry name" value="DNA_methylase_N6_adenine_CS"/>
</dbReference>
<evidence type="ECO:0000256" key="1">
    <source>
        <dbReference type="ARBA" id="ARBA00006594"/>
    </source>
</evidence>
<dbReference type="GO" id="GO:0008170">
    <property type="term" value="F:N-methyltransferase activity"/>
    <property type="evidence" value="ECO:0007669"/>
    <property type="project" value="InterPro"/>
</dbReference>
<dbReference type="Pfam" id="PF01555">
    <property type="entry name" value="N6_N4_Mtase"/>
    <property type="match status" value="1"/>
</dbReference>
<comment type="caution">
    <text evidence="5">The sequence shown here is derived from an EMBL/GenBank/DDBJ whole genome shotgun (WGS) entry which is preliminary data.</text>
</comment>
<keyword evidence="3" id="KW-0808">Transferase</keyword>
<evidence type="ECO:0000256" key="3">
    <source>
        <dbReference type="ARBA" id="ARBA00022679"/>
    </source>
</evidence>
<feature type="domain" description="DNA methylase N-4/N-6" evidence="4">
    <location>
        <begin position="33"/>
        <end position="233"/>
    </location>
</feature>
<proteinExistence type="inferred from homology"/>
<gene>
    <name evidence="5" type="ORF">LCGC14_2921330</name>
</gene>
<organism evidence="5">
    <name type="scientific">marine sediment metagenome</name>
    <dbReference type="NCBI Taxonomy" id="412755"/>
    <lineage>
        <taxon>unclassified sequences</taxon>
        <taxon>metagenomes</taxon>
        <taxon>ecological metagenomes</taxon>
    </lineage>
</organism>
<name>A0A0F8YAH7_9ZZZZ</name>
<evidence type="ECO:0000259" key="4">
    <source>
        <dbReference type="Pfam" id="PF01555"/>
    </source>
</evidence>
<dbReference type="GO" id="GO:0005737">
    <property type="term" value="C:cytoplasm"/>
    <property type="evidence" value="ECO:0007669"/>
    <property type="project" value="TreeGrafter"/>
</dbReference>
<dbReference type="Gene3D" id="3.40.50.150">
    <property type="entry name" value="Vaccinia Virus protein VP39"/>
    <property type="match status" value="1"/>
</dbReference>
<keyword evidence="2" id="KW-0489">Methyltransferase</keyword>
<reference evidence="5" key="1">
    <citation type="journal article" date="2015" name="Nature">
        <title>Complex archaea that bridge the gap between prokaryotes and eukaryotes.</title>
        <authorList>
            <person name="Spang A."/>
            <person name="Saw J.H."/>
            <person name="Jorgensen S.L."/>
            <person name="Zaremba-Niedzwiedzka K."/>
            <person name="Martijn J."/>
            <person name="Lind A.E."/>
            <person name="van Eijk R."/>
            <person name="Schleper C."/>
            <person name="Guy L."/>
            <person name="Ettema T.J."/>
        </authorList>
    </citation>
    <scope>NUCLEOTIDE SEQUENCE</scope>
</reference>
<dbReference type="SUPFAM" id="SSF53335">
    <property type="entry name" value="S-adenosyl-L-methionine-dependent methyltransferases"/>
    <property type="match status" value="1"/>
</dbReference>
<dbReference type="GO" id="GO:0003677">
    <property type="term" value="F:DNA binding"/>
    <property type="evidence" value="ECO:0007669"/>
    <property type="project" value="InterPro"/>
</dbReference>
<comment type="similarity">
    <text evidence="1">Belongs to the N(4)/N(6)-methyltransferase family.</text>
</comment>
<dbReference type="PRINTS" id="PR00508">
    <property type="entry name" value="S21N4MTFRASE"/>
</dbReference>
<dbReference type="InterPro" id="IPR001091">
    <property type="entry name" value="RM_Methyltransferase"/>
</dbReference>
<sequence>DLWLLGDHRLLCGDATKLDDLKALMGDERYSILVSDPPYGVSYSEKNEFLNRYDKGNRVQKKIEGDDQSPDQMAAFWKAAFSTIRPFAGDGASFYITGPSGFLLLPLLIALRDSGFLQRQLLVWSKNNMVFGRSDYHYKHESILYGWVKGTHRYYGPPNEVSVWEIERPSKSKLHPTMKPVWLFARAIRNSSKTAEIVLDPFLGSGTSMIAAEQLGRRCYGLEIDPAYCDVIVERWQKFTGQKAKRRRGNV</sequence>
<protein>
    <recommendedName>
        <fullName evidence="4">DNA methylase N-4/N-6 domain-containing protein</fullName>
    </recommendedName>
</protein>
<dbReference type="PANTHER" id="PTHR13370">
    <property type="entry name" value="RNA METHYLASE-RELATED"/>
    <property type="match status" value="1"/>
</dbReference>